<comment type="caution">
    <text evidence="2">The sequence shown here is derived from an EMBL/GenBank/DDBJ whole genome shotgun (WGS) entry which is preliminary data.</text>
</comment>
<evidence type="ECO:0000313" key="3">
    <source>
        <dbReference type="Proteomes" id="UP001500151"/>
    </source>
</evidence>
<gene>
    <name evidence="2" type="ORF">GCM10010307_26330</name>
</gene>
<accession>A0ABN3QQN1</accession>
<dbReference type="Pfam" id="PF02371">
    <property type="entry name" value="Transposase_20"/>
    <property type="match status" value="1"/>
</dbReference>
<name>A0ABN3QQN1_9ACTN</name>
<reference evidence="2 3" key="1">
    <citation type="journal article" date="2019" name="Int. J. Syst. Evol. Microbiol.">
        <title>The Global Catalogue of Microorganisms (GCM) 10K type strain sequencing project: providing services to taxonomists for standard genome sequencing and annotation.</title>
        <authorList>
            <consortium name="The Broad Institute Genomics Platform"/>
            <consortium name="The Broad Institute Genome Sequencing Center for Infectious Disease"/>
            <person name="Wu L."/>
            <person name="Ma J."/>
        </authorList>
    </citation>
    <scope>NUCLEOTIDE SEQUENCE [LARGE SCALE GENOMIC DNA]</scope>
    <source>
        <strain evidence="2 3">JCM 4524</strain>
    </source>
</reference>
<sequence>MRYGHISKQGDPWLRWIMCEASQTAKRHPAYAATYARLSQRRGKKIATTAIASYFRYGRLRVEDQCQ</sequence>
<protein>
    <recommendedName>
        <fullName evidence="1">Transposase IS116/IS110/IS902 C-terminal domain-containing protein</fullName>
    </recommendedName>
</protein>
<dbReference type="Proteomes" id="UP001500151">
    <property type="component" value="Unassembled WGS sequence"/>
</dbReference>
<dbReference type="RefSeq" id="WP_425584845.1">
    <property type="nucleotide sequence ID" value="NZ_BAAASJ010000027.1"/>
</dbReference>
<dbReference type="InterPro" id="IPR003346">
    <property type="entry name" value="Transposase_20"/>
</dbReference>
<evidence type="ECO:0000313" key="2">
    <source>
        <dbReference type="EMBL" id="GAA2632682.1"/>
    </source>
</evidence>
<feature type="domain" description="Transposase IS116/IS110/IS902 C-terminal" evidence="1">
    <location>
        <begin position="4"/>
        <end position="35"/>
    </location>
</feature>
<dbReference type="EMBL" id="BAAASJ010000027">
    <property type="protein sequence ID" value="GAA2632682.1"/>
    <property type="molecule type" value="Genomic_DNA"/>
</dbReference>
<keyword evidence="3" id="KW-1185">Reference proteome</keyword>
<proteinExistence type="predicted"/>
<evidence type="ECO:0000259" key="1">
    <source>
        <dbReference type="Pfam" id="PF02371"/>
    </source>
</evidence>
<organism evidence="2 3">
    <name type="scientific">Streptomyces vastus</name>
    <dbReference type="NCBI Taxonomy" id="285451"/>
    <lineage>
        <taxon>Bacteria</taxon>
        <taxon>Bacillati</taxon>
        <taxon>Actinomycetota</taxon>
        <taxon>Actinomycetes</taxon>
        <taxon>Kitasatosporales</taxon>
        <taxon>Streptomycetaceae</taxon>
        <taxon>Streptomyces</taxon>
    </lineage>
</organism>